<dbReference type="GeneID" id="56274730"/>
<dbReference type="Proteomes" id="UP000293465">
    <property type="component" value="Unassembled WGS sequence"/>
</dbReference>
<evidence type="ECO:0000313" key="4">
    <source>
        <dbReference type="EMBL" id="RYU64173.1"/>
    </source>
</evidence>
<evidence type="ECO:0000313" key="7">
    <source>
        <dbReference type="Proteomes" id="UP000294166"/>
    </source>
</evidence>
<dbReference type="RefSeq" id="WP_130043326.1">
    <property type="nucleotide sequence ID" value="NZ_SEZJ01000005.1"/>
</dbReference>
<comment type="caution">
    <text evidence="2">The sequence shown here is derived from an EMBL/GenBank/DDBJ whole genome shotgun (WGS) entry which is preliminary data.</text>
</comment>
<dbReference type="Proteomes" id="UP000294063">
    <property type="component" value="Unassembled WGS sequence"/>
</dbReference>
<protein>
    <submittedName>
        <fullName evidence="2">Uncharacterized protein</fullName>
    </submittedName>
</protein>
<reference evidence="5 6" key="1">
    <citation type="submission" date="2019-02" db="EMBL/GenBank/DDBJ databases">
        <title>Genome sequences of Aliivibrio finisterrensis strains from farmed Atlantic salmon.</title>
        <authorList>
            <person name="Bowman J.P."/>
        </authorList>
    </citation>
    <scope>NUCLEOTIDE SEQUENCE [LARGE SCALE GENOMIC DNA]</scope>
    <source>
        <strain evidence="4 7">A21</strain>
        <strain evidence="2 5">A32</strain>
        <strain evidence="3 6">A46</strain>
    </source>
</reference>
<dbReference type="EMBL" id="SEZN01000017">
    <property type="protein sequence ID" value="RYU64173.1"/>
    <property type="molecule type" value="Genomic_DNA"/>
</dbReference>
<evidence type="ECO:0000313" key="5">
    <source>
        <dbReference type="Proteomes" id="UP000293465"/>
    </source>
</evidence>
<sequence length="185" mass="21884">MKKQRKELLSKIESEQKIINDYILQNQKLKDKVDLFEEQESVSSFEADKIHNYYQHYYLIKSKINEVNDLERLVKDLGIRNIVSKTKSLIDDKEAELDILMNRRVEVEQLLESLSKELSNEIEAESYDCDTAFSYANFDNEQEYLKREIERVEKQIETLKINKLSKLKKALVMLCVVVVIAELFL</sequence>
<proteinExistence type="predicted"/>
<dbReference type="AlphaFoldDB" id="A0A4Q5KMY0"/>
<dbReference type="Proteomes" id="UP000294166">
    <property type="component" value="Unassembled WGS sequence"/>
</dbReference>
<gene>
    <name evidence="2" type="ORF">ERW49_06720</name>
    <name evidence="4" type="ORF">ERW53_10695</name>
    <name evidence="3" type="ORF">ERW57_10630</name>
</gene>
<dbReference type="EMBL" id="SEZK01000016">
    <property type="protein sequence ID" value="RYU51102.1"/>
    <property type="molecule type" value="Genomic_DNA"/>
</dbReference>
<dbReference type="EMBL" id="SEZJ01000005">
    <property type="protein sequence ID" value="RYU46821.1"/>
    <property type="molecule type" value="Genomic_DNA"/>
</dbReference>
<accession>A0A4Q5KMY0</accession>
<keyword evidence="1" id="KW-0175">Coiled coil</keyword>
<feature type="coiled-coil region" evidence="1">
    <location>
        <begin position="83"/>
        <end position="169"/>
    </location>
</feature>
<evidence type="ECO:0000256" key="1">
    <source>
        <dbReference type="SAM" id="Coils"/>
    </source>
</evidence>
<organism evidence="2 5">
    <name type="scientific">Aliivibrio finisterrensis</name>
    <dbReference type="NCBI Taxonomy" id="511998"/>
    <lineage>
        <taxon>Bacteria</taxon>
        <taxon>Pseudomonadati</taxon>
        <taxon>Pseudomonadota</taxon>
        <taxon>Gammaproteobacteria</taxon>
        <taxon>Vibrionales</taxon>
        <taxon>Vibrionaceae</taxon>
        <taxon>Aliivibrio</taxon>
    </lineage>
</organism>
<evidence type="ECO:0000313" key="3">
    <source>
        <dbReference type="EMBL" id="RYU51102.1"/>
    </source>
</evidence>
<name>A0A4Q5KMY0_9GAMM</name>
<evidence type="ECO:0000313" key="6">
    <source>
        <dbReference type="Proteomes" id="UP000294063"/>
    </source>
</evidence>
<keyword evidence="7" id="KW-1185">Reference proteome</keyword>
<evidence type="ECO:0000313" key="2">
    <source>
        <dbReference type="EMBL" id="RYU46821.1"/>
    </source>
</evidence>
<feature type="coiled-coil region" evidence="1">
    <location>
        <begin position="12"/>
        <end position="39"/>
    </location>
</feature>